<dbReference type="PROSITE" id="PS51257">
    <property type="entry name" value="PROKAR_LIPOPROTEIN"/>
    <property type="match status" value="1"/>
</dbReference>
<feature type="chain" id="PRO_5039281948" evidence="8">
    <location>
        <begin position="24"/>
        <end position="371"/>
    </location>
</feature>
<evidence type="ECO:0000256" key="7">
    <source>
        <dbReference type="ARBA" id="ARBA00023288"/>
    </source>
</evidence>
<dbReference type="GO" id="GO:0016020">
    <property type="term" value="C:membrane"/>
    <property type="evidence" value="ECO:0007669"/>
    <property type="project" value="UniProtKB-SubCell"/>
</dbReference>
<dbReference type="PANTHER" id="PTHR35789">
    <property type="entry name" value="SPORE GERMINATION PROTEIN B3"/>
    <property type="match status" value="1"/>
</dbReference>
<evidence type="ECO:0000256" key="1">
    <source>
        <dbReference type="ARBA" id="ARBA00004635"/>
    </source>
</evidence>
<dbReference type="NCBIfam" id="TIGR02887">
    <property type="entry name" value="spore_ger_x_C"/>
    <property type="match status" value="1"/>
</dbReference>
<name>A0A2V5KBG7_9BACL</name>
<keyword evidence="5" id="KW-0472">Membrane</keyword>
<dbReference type="RefSeq" id="WP_110837932.1">
    <property type="nucleotide sequence ID" value="NZ_QJVJ01000001.1"/>
</dbReference>
<evidence type="ECO:0000256" key="4">
    <source>
        <dbReference type="ARBA" id="ARBA00022729"/>
    </source>
</evidence>
<dbReference type="InterPro" id="IPR057336">
    <property type="entry name" value="GerAC_N"/>
</dbReference>
<dbReference type="InterPro" id="IPR046953">
    <property type="entry name" value="Spore_GerAC-like_C"/>
</dbReference>
<evidence type="ECO:0000256" key="6">
    <source>
        <dbReference type="ARBA" id="ARBA00023139"/>
    </source>
</evidence>
<dbReference type="Pfam" id="PF05504">
    <property type="entry name" value="Spore_GerAC"/>
    <property type="match status" value="1"/>
</dbReference>
<sequence length="371" mass="42854">MMRRFALSLLLLLLTAGCGSKMAGDFKDIDKRFFVMAIGVDANGDRENGGKAYRVTIKLGIPSPRIEPGKSLFQLLTQDADTITEAIRLLKSRVDKELDFGHMKTILLGRELAEQDMREPLEWMFRRRDIQKIAYVAVGLPDAETILKTTPKSERLPANALFLSFDQEGTESTYIVTERLSDFRRRMREKGLDPYLPVIETEGQNYRINRVALFDKRKMAAMLTPDETRVFHQLLRGVAKFPLHTKADHLIFSVNIQSYKRKFRFRPGPSGDPILKGSIKMEGIAEESNVRLFDKDWSRIEKEAERQSRLRTVALLEKLRNYRVDPLGFGLLYRATHYKGEPDWEDWLKLYPKLQFQVNVQLRLEGTGLIK</sequence>
<evidence type="ECO:0000256" key="2">
    <source>
        <dbReference type="ARBA" id="ARBA00007886"/>
    </source>
</evidence>
<comment type="subcellular location">
    <subcellularLocation>
        <location evidence="1">Membrane</location>
        <topology evidence="1">Lipid-anchor</topology>
    </subcellularLocation>
</comment>
<dbReference type="InterPro" id="IPR008844">
    <property type="entry name" value="Spore_GerAC-like"/>
</dbReference>
<keyword evidence="4 8" id="KW-0732">Signal</keyword>
<evidence type="ECO:0000259" key="9">
    <source>
        <dbReference type="Pfam" id="PF05504"/>
    </source>
</evidence>
<organism evidence="11 12">
    <name type="scientific">Paenibacillus flagellatus</name>
    <dbReference type="NCBI Taxonomy" id="2211139"/>
    <lineage>
        <taxon>Bacteria</taxon>
        <taxon>Bacillati</taxon>
        <taxon>Bacillota</taxon>
        <taxon>Bacilli</taxon>
        <taxon>Bacillales</taxon>
        <taxon>Paenibacillaceae</taxon>
        <taxon>Paenibacillus</taxon>
    </lineage>
</organism>
<comment type="caution">
    <text evidence="11">The sequence shown here is derived from an EMBL/GenBank/DDBJ whole genome shotgun (WGS) entry which is preliminary data.</text>
</comment>
<dbReference type="PANTHER" id="PTHR35789:SF1">
    <property type="entry name" value="SPORE GERMINATION PROTEIN B3"/>
    <property type="match status" value="1"/>
</dbReference>
<dbReference type="Proteomes" id="UP000247476">
    <property type="component" value="Unassembled WGS sequence"/>
</dbReference>
<evidence type="ECO:0000256" key="3">
    <source>
        <dbReference type="ARBA" id="ARBA00022544"/>
    </source>
</evidence>
<keyword evidence="3" id="KW-0309">Germination</keyword>
<keyword evidence="7" id="KW-0449">Lipoprotein</keyword>
<feature type="domain" description="Spore germination GerAC-like C-terminal" evidence="9">
    <location>
        <begin position="210"/>
        <end position="368"/>
    </location>
</feature>
<dbReference type="GO" id="GO:0009847">
    <property type="term" value="P:spore germination"/>
    <property type="evidence" value="ECO:0007669"/>
    <property type="project" value="InterPro"/>
</dbReference>
<feature type="domain" description="Spore germination protein N-terminal" evidence="10">
    <location>
        <begin position="25"/>
        <end position="200"/>
    </location>
</feature>
<comment type="similarity">
    <text evidence="2">Belongs to the GerABKC lipoprotein family.</text>
</comment>
<gene>
    <name evidence="11" type="ORF">DLM86_00100</name>
</gene>
<evidence type="ECO:0000313" key="11">
    <source>
        <dbReference type="EMBL" id="PYI56891.1"/>
    </source>
</evidence>
<dbReference type="EMBL" id="QJVJ01000001">
    <property type="protein sequence ID" value="PYI56891.1"/>
    <property type="molecule type" value="Genomic_DNA"/>
</dbReference>
<evidence type="ECO:0000259" key="10">
    <source>
        <dbReference type="Pfam" id="PF25198"/>
    </source>
</evidence>
<feature type="signal peptide" evidence="8">
    <location>
        <begin position="1"/>
        <end position="23"/>
    </location>
</feature>
<dbReference type="AlphaFoldDB" id="A0A2V5KBG7"/>
<dbReference type="OrthoDB" id="2433998at2"/>
<protein>
    <submittedName>
        <fullName evidence="11">Ger(X)C family spore germination protein</fullName>
    </submittedName>
</protein>
<accession>A0A2V5KBG7</accession>
<evidence type="ECO:0000256" key="5">
    <source>
        <dbReference type="ARBA" id="ARBA00023136"/>
    </source>
</evidence>
<dbReference type="InterPro" id="IPR038501">
    <property type="entry name" value="Spore_GerAC_C_sf"/>
</dbReference>
<reference evidence="11 12" key="1">
    <citation type="submission" date="2018-05" db="EMBL/GenBank/DDBJ databases">
        <title>Paenibacillus flagellatus sp. nov., isolated from selenium mineral soil.</title>
        <authorList>
            <person name="Dai X."/>
        </authorList>
    </citation>
    <scope>NUCLEOTIDE SEQUENCE [LARGE SCALE GENOMIC DNA]</scope>
    <source>
        <strain evidence="11 12">DXL2</strain>
    </source>
</reference>
<dbReference type="Pfam" id="PF25198">
    <property type="entry name" value="Spore_GerAC_N"/>
    <property type="match status" value="1"/>
</dbReference>
<keyword evidence="6" id="KW-0564">Palmitate</keyword>
<dbReference type="Gene3D" id="3.30.300.210">
    <property type="entry name" value="Nutrient germinant receptor protein C, domain 3"/>
    <property type="match status" value="1"/>
</dbReference>
<evidence type="ECO:0000313" key="12">
    <source>
        <dbReference type="Proteomes" id="UP000247476"/>
    </source>
</evidence>
<evidence type="ECO:0000256" key="8">
    <source>
        <dbReference type="SAM" id="SignalP"/>
    </source>
</evidence>
<proteinExistence type="inferred from homology"/>
<keyword evidence="12" id="KW-1185">Reference proteome</keyword>